<feature type="region of interest" description="Disordered" evidence="1">
    <location>
        <begin position="162"/>
        <end position="271"/>
    </location>
</feature>
<sequence>MGASDKLDAVVTELYGVDPGEFVTTREEHAARARERGEKNLAAEIRKLRKPTTAAALVNRLARQHPDEVSALAELGDRLRAAHRELAGDRLRELTRERTDRVRALVERAETPASGALGESVRREVAATLEAAVGDADAARAVADGCLTSALSPSDVFEAAWLPVESPPPRSRAKRTKPTPKSSPDTRDTAERPAAREPERGRTPTKTRQDDDRAAAERQRREAEVRARRARDEARKELRAAEREETKARRRTERARAALEKAEDEVRRHAR</sequence>
<evidence type="ECO:0000313" key="3">
    <source>
        <dbReference type="Proteomes" id="UP000004705"/>
    </source>
</evidence>
<dbReference type="AlphaFoldDB" id="H8G823"/>
<proteinExistence type="predicted"/>
<dbReference type="EMBL" id="CM001466">
    <property type="protein sequence ID" value="EHY89375.1"/>
    <property type="molecule type" value="Genomic_DNA"/>
</dbReference>
<evidence type="ECO:0000256" key="1">
    <source>
        <dbReference type="SAM" id="MobiDB-lite"/>
    </source>
</evidence>
<organism evidence="2 3">
    <name type="scientific">Saccharomonospora azurea NA-128</name>
    <dbReference type="NCBI Taxonomy" id="882081"/>
    <lineage>
        <taxon>Bacteria</taxon>
        <taxon>Bacillati</taxon>
        <taxon>Actinomycetota</taxon>
        <taxon>Actinomycetes</taxon>
        <taxon>Pseudonocardiales</taxon>
        <taxon>Pseudonocardiaceae</taxon>
        <taxon>Saccharomonospora</taxon>
    </lineage>
</organism>
<keyword evidence="3" id="KW-1185">Reference proteome</keyword>
<gene>
    <name evidence="2" type="ORF">SacazDRAFT_02473</name>
</gene>
<evidence type="ECO:0000313" key="2">
    <source>
        <dbReference type="EMBL" id="EHY89375.1"/>
    </source>
</evidence>
<name>H8G823_9PSEU</name>
<accession>H8G823</accession>
<reference evidence="2 3" key="1">
    <citation type="journal article" date="2012" name="Stand. Genomic Sci.">
        <title>Genome sequence of the soil bacterium Saccharomonospora azurea type strain (NA-128(T)).</title>
        <authorList>
            <person name="Klenk H.P."/>
            <person name="Held B."/>
            <person name="Lucas S."/>
            <person name="Lapidus A."/>
            <person name="Copeland A."/>
            <person name="Hammon N."/>
            <person name="Pitluck S."/>
            <person name="Goodwin L.A."/>
            <person name="Han C."/>
            <person name="Tapia R."/>
            <person name="Brambilla E.M."/>
            <person name="Potter G."/>
            <person name="Land M."/>
            <person name="Ivanova N."/>
            <person name="Rohde M."/>
            <person name="Goker M."/>
            <person name="Detter J.C."/>
            <person name="Kyrpides N.C."/>
            <person name="Woyke T."/>
        </authorList>
    </citation>
    <scope>NUCLEOTIDE SEQUENCE [LARGE SCALE GENOMIC DNA]</scope>
    <source>
        <strain evidence="2 3">NA-128</strain>
    </source>
</reference>
<dbReference type="OrthoDB" id="3541690at2"/>
<dbReference type="RefSeq" id="WP_005441948.1">
    <property type="nucleotide sequence ID" value="NZ_CM001466.1"/>
</dbReference>
<feature type="compositionally biased region" description="Basic and acidic residues" evidence="1">
    <location>
        <begin position="184"/>
        <end position="247"/>
    </location>
</feature>
<protein>
    <submittedName>
        <fullName evidence="2">Uncharacterized protein</fullName>
    </submittedName>
</protein>
<dbReference type="HOGENOM" id="CLU_061970_0_0_11"/>
<dbReference type="Proteomes" id="UP000004705">
    <property type="component" value="Chromosome"/>
</dbReference>
<feature type="compositionally biased region" description="Basic and acidic residues" evidence="1">
    <location>
        <begin position="254"/>
        <end position="271"/>
    </location>
</feature>